<feature type="region of interest" description="Disordered" evidence="1">
    <location>
        <begin position="132"/>
        <end position="152"/>
    </location>
</feature>
<feature type="compositionally biased region" description="Polar residues" evidence="1">
    <location>
        <begin position="98"/>
        <end position="110"/>
    </location>
</feature>
<proteinExistence type="predicted"/>
<feature type="compositionally biased region" description="Basic and acidic residues" evidence="1">
    <location>
        <begin position="244"/>
        <end position="259"/>
    </location>
</feature>
<organism evidence="3 4">
    <name type="scientific">Asparagus officinalis</name>
    <name type="common">Garden asparagus</name>
    <dbReference type="NCBI Taxonomy" id="4686"/>
    <lineage>
        <taxon>Eukaryota</taxon>
        <taxon>Viridiplantae</taxon>
        <taxon>Streptophyta</taxon>
        <taxon>Embryophyta</taxon>
        <taxon>Tracheophyta</taxon>
        <taxon>Spermatophyta</taxon>
        <taxon>Magnoliopsida</taxon>
        <taxon>Liliopsida</taxon>
        <taxon>Asparagales</taxon>
        <taxon>Asparagaceae</taxon>
        <taxon>Asparagoideae</taxon>
        <taxon>Asparagus</taxon>
    </lineage>
</organism>
<sequence length="733" mass="81151">MPFSFAGAVQDEDGFGDFTFVSSSPTPPQNHHPQHQDQDRDDDDWGDFVQSPQTDPNPKPPPSSSSWQKPKGAIPLSIFGGQEEEDQEQEEEAELNLFNHNRNGLSSSSPAKPLVRDVKDLIFDLYAQPPAFSASVGGGDANGDDDGSWEFKDAFLPQKGGINGVQTVGISSEAEGEAGDRPRLSNGESELFGNGYAARKGTNGLSFRSDVVHYNSVSDRSKETNCVSNGNGSHPRLQNELETIDIKEGEKSGSLEEQKSPGAEDQVFMLDSGVQGAGGFFSSNLGDLIPSTYAQEKDESSGISTRLSSSSRKPNFAQAEIKGWKFHSVNSLDDIMSNLYNEPRQTHDVYSRQHPSTTEPDAAVLRRHSAFSNNDSFSDDDTEWEFHKASEPAVARLNSVCNTDKSFSSKSTQNTCLDFYYRLKEGSIFLIIDHLDNLKKSHKAAALSGEEAKTLKFNEDIQAVCKVLQEAEICEDDYIGKHLSKAACAHRLVEITREPYVQCLEEEYCLSERILSAEKDLSASIELFRHASSVQHILRLASTEEQQAYIAAWSTMALACTKELQHGTMIWKESLVKNVSEEILSRGSRYFAALVEIYRVAKILRASLKLYKPWILSNPEDCSRELVSCLKKCAESWTTSGLEKAVDSISTSATNYKIKMAVKSSKLLDETTFQNQSFNKDSIVCKLSLLPVDKLGDMNTVRWNGDFYCLTLANFWANRVSCDPPALPHIHVS</sequence>
<dbReference type="OrthoDB" id="765227at2759"/>
<dbReference type="Gramene" id="ONK78021">
    <property type="protein sequence ID" value="ONK78021"/>
    <property type="gene ID" value="A4U43_C02F13370"/>
</dbReference>
<dbReference type="OMA" id="SIHDENH"/>
<gene>
    <name evidence="3" type="ORF">A4U43_C02F13370</name>
</gene>
<dbReference type="EMBL" id="CM007382">
    <property type="protein sequence ID" value="ONK78021.1"/>
    <property type="molecule type" value="Genomic_DNA"/>
</dbReference>
<protein>
    <recommendedName>
        <fullName evidence="2">Synergin gamma C-terminal domain-containing protein</fullName>
    </recommendedName>
</protein>
<evidence type="ECO:0000256" key="1">
    <source>
        <dbReference type="SAM" id="MobiDB-lite"/>
    </source>
</evidence>
<name>A0A5P1FMV4_ASPOF</name>
<feature type="region of interest" description="Disordered" evidence="1">
    <location>
        <begin position="220"/>
        <end position="262"/>
    </location>
</feature>
<dbReference type="PANTHER" id="PTHR35701:SF1">
    <property type="entry name" value="OS11G0148400 PROTEIN"/>
    <property type="match status" value="1"/>
</dbReference>
<dbReference type="InterPro" id="IPR059024">
    <property type="entry name" value="SYNRG_C"/>
</dbReference>
<feature type="region of interest" description="Disordered" evidence="1">
    <location>
        <begin position="1"/>
        <end position="112"/>
    </location>
</feature>
<dbReference type="Pfam" id="PF25999">
    <property type="entry name" value="SYNRG_C"/>
    <property type="match status" value="1"/>
</dbReference>
<reference evidence="4" key="1">
    <citation type="journal article" date="2017" name="Nat. Commun.">
        <title>The asparagus genome sheds light on the origin and evolution of a young Y chromosome.</title>
        <authorList>
            <person name="Harkess A."/>
            <person name="Zhou J."/>
            <person name="Xu C."/>
            <person name="Bowers J.E."/>
            <person name="Van der Hulst R."/>
            <person name="Ayyampalayam S."/>
            <person name="Mercati F."/>
            <person name="Riccardi P."/>
            <person name="McKain M.R."/>
            <person name="Kakrana A."/>
            <person name="Tang H."/>
            <person name="Ray J."/>
            <person name="Groenendijk J."/>
            <person name="Arikit S."/>
            <person name="Mathioni S.M."/>
            <person name="Nakano M."/>
            <person name="Shan H."/>
            <person name="Telgmann-Rauber A."/>
            <person name="Kanno A."/>
            <person name="Yue Z."/>
            <person name="Chen H."/>
            <person name="Li W."/>
            <person name="Chen Y."/>
            <person name="Xu X."/>
            <person name="Zhang Y."/>
            <person name="Luo S."/>
            <person name="Chen H."/>
            <person name="Gao J."/>
            <person name="Mao Z."/>
            <person name="Pires J.C."/>
            <person name="Luo M."/>
            <person name="Kudrna D."/>
            <person name="Wing R.A."/>
            <person name="Meyers B.C."/>
            <person name="Yi K."/>
            <person name="Kong H."/>
            <person name="Lavrijsen P."/>
            <person name="Sunseri F."/>
            <person name="Falavigna A."/>
            <person name="Ye Y."/>
            <person name="Leebens-Mack J.H."/>
            <person name="Chen G."/>
        </authorList>
    </citation>
    <scope>NUCLEOTIDE SEQUENCE [LARGE SCALE GENOMIC DNA]</scope>
    <source>
        <strain evidence="4">cv. DH0086</strain>
    </source>
</reference>
<evidence type="ECO:0000313" key="4">
    <source>
        <dbReference type="Proteomes" id="UP000243459"/>
    </source>
</evidence>
<evidence type="ECO:0000313" key="3">
    <source>
        <dbReference type="EMBL" id="ONK78021.1"/>
    </source>
</evidence>
<feature type="compositionally biased region" description="Acidic residues" evidence="1">
    <location>
        <begin position="82"/>
        <end position="94"/>
    </location>
</feature>
<dbReference type="PANTHER" id="PTHR35701">
    <property type="entry name" value="OS11G0148400 PROTEIN"/>
    <property type="match status" value="1"/>
</dbReference>
<evidence type="ECO:0000259" key="2">
    <source>
        <dbReference type="Pfam" id="PF25999"/>
    </source>
</evidence>
<accession>A0A5P1FMV4</accession>
<feature type="domain" description="Synergin gamma C-terminal" evidence="2">
    <location>
        <begin position="542"/>
        <end position="727"/>
    </location>
</feature>
<dbReference type="AlphaFoldDB" id="A0A5P1FMV4"/>
<keyword evidence="4" id="KW-1185">Reference proteome</keyword>
<dbReference type="Proteomes" id="UP000243459">
    <property type="component" value="Chromosome 2"/>
</dbReference>